<accession>E1QSC7</accession>
<proteinExistence type="predicted"/>
<feature type="transmembrane region" description="Helical" evidence="1">
    <location>
        <begin position="210"/>
        <end position="229"/>
    </location>
</feature>
<evidence type="ECO:0000256" key="1">
    <source>
        <dbReference type="SAM" id="Phobius"/>
    </source>
</evidence>
<dbReference type="AlphaFoldDB" id="E1QSC7"/>
<dbReference type="GeneID" id="9751023"/>
<keyword evidence="3" id="KW-1185">Reference proteome</keyword>
<name>E1QSC7_VULDI</name>
<feature type="transmembrane region" description="Helical" evidence="1">
    <location>
        <begin position="107"/>
        <end position="128"/>
    </location>
</feature>
<protein>
    <submittedName>
        <fullName evidence="2">Uncharacterized protein</fullName>
    </submittedName>
</protein>
<reference evidence="3" key="2">
    <citation type="journal article" date="2010" name="Stand. Genomic Sci.">
        <title>Complete genome sequence of Vulcanisaeta distributa type strain (IC-017T).</title>
        <authorList>
            <person name="Mavromatis K."/>
            <person name="Sikorski J."/>
            <person name="Pabst E."/>
            <person name="Teshima H."/>
            <person name="Lapidus A."/>
            <person name="Lucas S."/>
            <person name="Nolan M."/>
            <person name="Glavina Del Rio T."/>
            <person name="Cheng J."/>
            <person name="Bruce D."/>
            <person name="Goodwin L."/>
            <person name="Pitluck S."/>
            <person name="Liolios K."/>
            <person name="Ivanova N."/>
            <person name="Mikhailova N."/>
            <person name="Pati A."/>
            <person name="Chen A."/>
            <person name="Palaniappan K."/>
            <person name="Land M."/>
            <person name="Hauser L."/>
            <person name="Chang Y."/>
            <person name="Jeffries C."/>
            <person name="Rohde M."/>
            <person name="Spring S."/>
            <person name="Goker M."/>
            <person name="Wirth R."/>
            <person name="Woyke T."/>
            <person name="Bristow J."/>
            <person name="Eisen J."/>
            <person name="Markowitz V."/>
            <person name="Hugenholtz P."/>
            <person name="Klenk H."/>
            <person name="Kyrpides N."/>
        </authorList>
    </citation>
    <scope>NUCLEOTIDE SEQUENCE [LARGE SCALE GENOMIC DNA]</scope>
    <source>
        <strain evidence="3">DSM 14429 / JCM 11212 / NBRC 100878 / IC-017</strain>
    </source>
</reference>
<dbReference type="EMBL" id="CP002100">
    <property type="protein sequence ID" value="ADN49520.1"/>
    <property type="molecule type" value="Genomic_DNA"/>
</dbReference>
<evidence type="ECO:0000313" key="3">
    <source>
        <dbReference type="Proteomes" id="UP000006681"/>
    </source>
</evidence>
<reference evidence="2 3" key="1">
    <citation type="journal article" date="2010" name="Stand. Genomic Sci.">
        <title>Complete genome sequence of Vulcanisaeta distributa type strain (IC-017).</title>
        <authorList>
            <person name="Mavromatis K."/>
            <person name="Sikorski J."/>
            <person name="Pabst E."/>
            <person name="Teshima H."/>
            <person name="Lapidus A."/>
            <person name="Lucas S."/>
            <person name="Nolan M."/>
            <person name="Glavina Del Rio T."/>
            <person name="Cheng J.F."/>
            <person name="Bruce D."/>
            <person name="Goodwin L."/>
            <person name="Pitluck S."/>
            <person name="Liolios K."/>
            <person name="Ivanova N."/>
            <person name="Mikhailova N."/>
            <person name="Pati A."/>
            <person name="Chen A."/>
            <person name="Palaniappan K."/>
            <person name="Land M."/>
            <person name="Hauser L."/>
            <person name="Chang Y.J."/>
            <person name="Jeffries C.D."/>
            <person name="Rohde M."/>
            <person name="Spring S."/>
            <person name="Goker M."/>
            <person name="Wirth R."/>
            <person name="Woyke T."/>
            <person name="Bristow J."/>
            <person name="Eisen J.A."/>
            <person name="Markowitz V."/>
            <person name="Hugenholtz P."/>
            <person name="Klenk H.P."/>
            <person name="Kyrpides N.C."/>
        </authorList>
    </citation>
    <scope>NUCLEOTIDE SEQUENCE [LARGE SCALE GENOMIC DNA]</scope>
    <source>
        <strain evidence="3">DSM 14429 / JCM 11212 / NBRC 100878 / IC-017</strain>
    </source>
</reference>
<feature type="transmembrane region" description="Helical" evidence="1">
    <location>
        <begin position="50"/>
        <end position="70"/>
    </location>
</feature>
<feature type="transmembrane region" description="Helical" evidence="1">
    <location>
        <begin position="6"/>
        <end position="30"/>
    </location>
</feature>
<evidence type="ECO:0000313" key="2">
    <source>
        <dbReference type="EMBL" id="ADN49520.1"/>
    </source>
</evidence>
<dbReference type="OrthoDB" id="387041at2157"/>
<gene>
    <name evidence="2" type="ordered locus">Vdis_0107</name>
</gene>
<feature type="transmembrane region" description="Helical" evidence="1">
    <location>
        <begin position="148"/>
        <end position="170"/>
    </location>
</feature>
<keyword evidence="1" id="KW-1133">Transmembrane helix</keyword>
<keyword evidence="1" id="KW-0472">Membrane</keyword>
<dbReference type="Proteomes" id="UP000006681">
    <property type="component" value="Chromosome"/>
</dbReference>
<dbReference type="KEGG" id="vdi:Vdis_0107"/>
<dbReference type="RefSeq" id="WP_013335245.1">
    <property type="nucleotide sequence ID" value="NC_014537.1"/>
</dbReference>
<feature type="transmembrane region" description="Helical" evidence="1">
    <location>
        <begin position="182"/>
        <end position="204"/>
    </location>
</feature>
<feature type="transmembrane region" description="Helical" evidence="1">
    <location>
        <begin position="76"/>
        <end position="95"/>
    </location>
</feature>
<organism evidence="2 3">
    <name type="scientific">Vulcanisaeta distributa (strain DSM 14429 / JCM 11212 / NBRC 100878 / IC-017)</name>
    <dbReference type="NCBI Taxonomy" id="572478"/>
    <lineage>
        <taxon>Archaea</taxon>
        <taxon>Thermoproteota</taxon>
        <taxon>Thermoprotei</taxon>
        <taxon>Thermoproteales</taxon>
        <taxon>Thermoproteaceae</taxon>
        <taxon>Vulcanisaeta</taxon>
    </lineage>
</organism>
<sequence length="234" mass="26532">MFRGFGRAVLIISLFLIVYYLIYSLSLIYLKPYIHYYLSVASTHTRVFNFAVLIIFLTSPFNAYEAVIIHVDPTTYFLMSVLLPTTLMLVFLTLYNHVVNRLGVRPVIPITGFTVFTIAASLTDSWVVSLGRWLVLGAPSIGTSVYSIFQLTATMYIVVTLIIQVIKITRSVGFRHEIKSRLITIYALITIIIILVITAVYYVLMKYAPIANTNHAVGLIIATLLIYAYHKFHH</sequence>
<dbReference type="HOGENOM" id="CLU_1182924_0_0_2"/>
<keyword evidence="1" id="KW-0812">Transmembrane</keyword>